<proteinExistence type="predicted"/>
<dbReference type="Proteomes" id="UP001652409">
    <property type="component" value="Unassembled WGS sequence"/>
</dbReference>
<evidence type="ECO:0000313" key="1">
    <source>
        <dbReference type="EMBL" id="MCU6764422.1"/>
    </source>
</evidence>
<keyword evidence="2" id="KW-1185">Reference proteome</keyword>
<dbReference type="EMBL" id="JAOQJL010000004">
    <property type="protein sequence ID" value="MCU6764422.1"/>
    <property type="molecule type" value="Genomic_DNA"/>
</dbReference>
<evidence type="ECO:0000313" key="2">
    <source>
        <dbReference type="Proteomes" id="UP001652409"/>
    </source>
</evidence>
<gene>
    <name evidence="1" type="ORF">OCV61_03235</name>
</gene>
<reference evidence="1 2" key="1">
    <citation type="journal article" date="2021" name="ISME Commun">
        <title>Automated analysis of genomic sequences facilitates high-throughput and comprehensive description of bacteria.</title>
        <authorList>
            <person name="Hitch T.C.A."/>
        </authorList>
    </citation>
    <scope>NUCLEOTIDE SEQUENCE [LARGE SCALE GENOMIC DNA]</scope>
    <source>
        <strain evidence="1 2">Sanger_23</strain>
    </source>
</reference>
<name>A0ABT2TQD4_9FIRM</name>
<sequence length="225" mass="25473">MSFFTDKDEKINCFTTGNLTVGLKEPEWDPKKDNDGKNLYPGCTLYKNPTVKNITDSSHGEEPCYVRMKVEILDKQGEPISDMEKLNLIYKTIYYDPEFKGSYTNTGESIKLVQNRKPGYSLKEMTSYSMINPLWEKDTYRSGKASLVFNYKGKDGTGILNNGEESMLFTTIVIPTDWDNRQIQLVDGYRLDISVQAVQAQGITAPKEAWAVMDQLTGGADEKDI</sequence>
<organism evidence="1 2">
    <name type="scientific">Blautia ammoniilytica</name>
    <dbReference type="NCBI Taxonomy" id="2981782"/>
    <lineage>
        <taxon>Bacteria</taxon>
        <taxon>Bacillati</taxon>
        <taxon>Bacillota</taxon>
        <taxon>Clostridia</taxon>
        <taxon>Lachnospirales</taxon>
        <taxon>Lachnospiraceae</taxon>
        <taxon>Blautia</taxon>
    </lineage>
</organism>
<protein>
    <submittedName>
        <fullName evidence="1">Uncharacterized protein</fullName>
    </submittedName>
</protein>
<comment type="caution">
    <text evidence="1">The sequence shown here is derived from an EMBL/GenBank/DDBJ whole genome shotgun (WGS) entry which is preliminary data.</text>
</comment>
<accession>A0ABT2TQD4</accession>
<dbReference type="RefSeq" id="WP_158420651.1">
    <property type="nucleotide sequence ID" value="NZ_JAOQJL010000004.1"/>
</dbReference>